<protein>
    <submittedName>
        <fullName evidence="2">GIY-YIG domain-containing protein</fullName>
    </submittedName>
</protein>
<dbReference type="Proteomes" id="UP000005239">
    <property type="component" value="Unassembled WGS sequence"/>
</dbReference>
<keyword evidence="3" id="KW-1185">Reference proteome</keyword>
<feature type="region of interest" description="Disordered" evidence="1">
    <location>
        <begin position="1"/>
        <end position="46"/>
    </location>
</feature>
<evidence type="ECO:0000313" key="2">
    <source>
        <dbReference type="EnsemblMetazoa" id="PPA34708.1"/>
    </source>
</evidence>
<dbReference type="OrthoDB" id="24645at2759"/>
<dbReference type="InterPro" id="IPR000305">
    <property type="entry name" value="GIY-YIG_endonuc"/>
</dbReference>
<name>A0A2A6C9C9_PRIPA</name>
<dbReference type="Pfam" id="PF01541">
    <property type="entry name" value="GIY-YIG"/>
    <property type="match status" value="1"/>
</dbReference>
<reference evidence="2" key="2">
    <citation type="submission" date="2022-06" db="UniProtKB">
        <authorList>
            <consortium name="EnsemblMetazoa"/>
        </authorList>
    </citation>
    <scope>IDENTIFICATION</scope>
    <source>
        <strain evidence="2">PS312</strain>
    </source>
</reference>
<organism evidence="2 3">
    <name type="scientific">Pristionchus pacificus</name>
    <name type="common">Parasitic nematode worm</name>
    <dbReference type="NCBI Taxonomy" id="54126"/>
    <lineage>
        <taxon>Eukaryota</taxon>
        <taxon>Metazoa</taxon>
        <taxon>Ecdysozoa</taxon>
        <taxon>Nematoda</taxon>
        <taxon>Chromadorea</taxon>
        <taxon>Rhabditida</taxon>
        <taxon>Rhabditina</taxon>
        <taxon>Diplogasteromorpha</taxon>
        <taxon>Diplogasteroidea</taxon>
        <taxon>Neodiplogasteridae</taxon>
        <taxon>Pristionchus</taxon>
    </lineage>
</organism>
<dbReference type="InterPro" id="IPR035901">
    <property type="entry name" value="GIY-YIG_endonuc_sf"/>
</dbReference>
<reference evidence="3" key="1">
    <citation type="journal article" date="2008" name="Nat. Genet.">
        <title>The Pristionchus pacificus genome provides a unique perspective on nematode lifestyle and parasitism.</title>
        <authorList>
            <person name="Dieterich C."/>
            <person name="Clifton S.W."/>
            <person name="Schuster L.N."/>
            <person name="Chinwalla A."/>
            <person name="Delehaunty K."/>
            <person name="Dinkelacker I."/>
            <person name="Fulton L."/>
            <person name="Fulton R."/>
            <person name="Godfrey J."/>
            <person name="Minx P."/>
            <person name="Mitreva M."/>
            <person name="Roeseler W."/>
            <person name="Tian H."/>
            <person name="Witte H."/>
            <person name="Yang S.P."/>
            <person name="Wilson R.K."/>
            <person name="Sommer R.J."/>
        </authorList>
    </citation>
    <scope>NUCLEOTIDE SEQUENCE [LARGE SCALE GENOMIC DNA]</scope>
    <source>
        <strain evidence="3">PS312</strain>
    </source>
</reference>
<dbReference type="Gene3D" id="3.40.1440.10">
    <property type="entry name" value="GIY-YIG endonuclease"/>
    <property type="match status" value="1"/>
</dbReference>
<dbReference type="PANTHER" id="PTHR20208">
    <property type="entry name" value="STRUCTURE-SPECIFIC ENDONUCLEASE SUBUNIT SLX1"/>
    <property type="match status" value="1"/>
</dbReference>
<gene>
    <name evidence="2" type="primary">WBGene00273077</name>
</gene>
<proteinExistence type="predicted"/>
<dbReference type="InterPro" id="IPR050381">
    <property type="entry name" value="SLX1_endonuclease"/>
</dbReference>
<dbReference type="EnsemblMetazoa" id="PPA34708.1">
    <property type="protein sequence ID" value="PPA34708.1"/>
    <property type="gene ID" value="WBGene00273077"/>
</dbReference>
<dbReference type="AlphaFoldDB" id="A0A2A6C9C9"/>
<accession>A0A8R1UND9</accession>
<evidence type="ECO:0000256" key="1">
    <source>
        <dbReference type="SAM" id="MobiDB-lite"/>
    </source>
</evidence>
<evidence type="ECO:0000313" key="3">
    <source>
        <dbReference type="Proteomes" id="UP000005239"/>
    </source>
</evidence>
<accession>A0A2A6C9C9</accession>
<dbReference type="PANTHER" id="PTHR20208:SF10">
    <property type="entry name" value="STRUCTURE-SPECIFIC ENDONUCLEASE SUBUNIT SLX1"/>
    <property type="match status" value="1"/>
</dbReference>
<sequence>MEGFGDAPHTERHSSSDSSQDSSFIEERPARTLARPQLGQPQDEGRCYIGYTKDTNRRIKQHNGGKDVGVAKKTDGRGPWDMVFCVEGFPNQVSAGYIGTTSRDENELMNGT</sequence>